<dbReference type="SUPFAM" id="SSF82185">
    <property type="entry name" value="Histone H3 K4-specific methyltransferase SET7/9 N-terminal domain"/>
    <property type="match status" value="1"/>
</dbReference>
<protein>
    <submittedName>
        <fullName evidence="1">Morn repeat protein</fullName>
    </submittedName>
</protein>
<dbReference type="KEGG" id="vg:23462344"/>
<evidence type="ECO:0000313" key="2">
    <source>
        <dbReference type="Proteomes" id="UP000202511"/>
    </source>
</evidence>
<dbReference type="RefSeq" id="YP_009119662.1">
    <property type="nucleotide sequence ID" value="NC_026440.1"/>
</dbReference>
<reference evidence="1 2" key="1">
    <citation type="journal article" date="2015" name="Parasitol. Res.">
        <title>Viruses in close associations with free-living amoebae.</title>
        <authorList>
            <person name="Scheid P."/>
        </authorList>
    </citation>
    <scope>NUCLEOTIDE SEQUENCE [LARGE SCALE GENOMIC DNA]</scope>
    <source>
        <strain evidence="1">KlaHel</strain>
    </source>
</reference>
<dbReference type="Proteomes" id="UP000202511">
    <property type="component" value="Segment"/>
</dbReference>
<accession>A0A0B5JCP6</accession>
<dbReference type="SUPFAM" id="SSF81383">
    <property type="entry name" value="F-box domain"/>
    <property type="match status" value="1"/>
</dbReference>
<dbReference type="InterPro" id="IPR036047">
    <property type="entry name" value="F-box-like_dom_sf"/>
</dbReference>
<dbReference type="EMBL" id="KP136319">
    <property type="protein sequence ID" value="AJF97427.1"/>
    <property type="molecule type" value="Genomic_DNA"/>
</dbReference>
<name>A0A0B5JCP6_9VIRU</name>
<dbReference type="GeneID" id="23462344"/>
<proteinExistence type="predicted"/>
<organism evidence="1 2">
    <name type="scientific">Pandoravirus inopinatum</name>
    <dbReference type="NCBI Taxonomy" id="1605721"/>
    <lineage>
        <taxon>Viruses</taxon>
        <taxon>Pandoravirus</taxon>
    </lineage>
</organism>
<sequence length="380" mass="41987">MDMDIDNGHSHAAPTTTTGLDVLVDELLVAILVRLPHANDIGRCTLVSQRFANLIARDPDQFVWKRAAECRAQLIQLDGPWLAFAASTKGWSWIRRALDPWTGCDCTIGFVCNGPYTDLGEYREDGSHGDLISIRNNGGWRFAGPVDDDGMSYAHVFHANGDTYRGQLLGRRRHGHGVYTYAARRDFLSPLRIEGGWVHGMRHGTVTITNGCNCTGPLHGGESEGAHADNPGHLQGSAVQPTLAAHGTDPSRPYGYVATETWSYGAPMGPSTRIYCNGDLYECERDRDTTTTVRMVLSPHCPDPRFRSVEIKSPDWRWTTVERPGDQGSFTLSYPDPASAWSDMFCLYHDYFKAGFLPVEERDRAIIGAILAEAALDLDT</sequence>
<evidence type="ECO:0000313" key="1">
    <source>
        <dbReference type="EMBL" id="AJF97427.1"/>
    </source>
</evidence>